<keyword evidence="6 8" id="KW-1133">Transmembrane helix</keyword>
<dbReference type="InParanoid" id="A0A212QYD2"/>
<dbReference type="GO" id="GO:0055085">
    <property type="term" value="P:transmembrane transport"/>
    <property type="evidence" value="ECO:0007669"/>
    <property type="project" value="InterPro"/>
</dbReference>
<keyword evidence="11" id="KW-1185">Reference proteome</keyword>
<feature type="transmembrane region" description="Helical" evidence="8">
    <location>
        <begin position="138"/>
        <end position="160"/>
    </location>
</feature>
<feature type="transmembrane region" description="Helical" evidence="8">
    <location>
        <begin position="196"/>
        <end position="222"/>
    </location>
</feature>
<feature type="transmembrane region" description="Helical" evidence="8">
    <location>
        <begin position="242"/>
        <end position="265"/>
    </location>
</feature>
<dbReference type="PROSITE" id="PS50928">
    <property type="entry name" value="ABC_TM1"/>
    <property type="match status" value="2"/>
</dbReference>
<feature type="transmembrane region" description="Helical" evidence="8">
    <location>
        <begin position="96"/>
        <end position="118"/>
    </location>
</feature>
<feature type="transmembrane region" description="Helical" evidence="8">
    <location>
        <begin position="442"/>
        <end position="464"/>
    </location>
</feature>
<feature type="transmembrane region" description="Helical" evidence="8">
    <location>
        <begin position="57"/>
        <end position="84"/>
    </location>
</feature>
<dbReference type="CDD" id="cd06261">
    <property type="entry name" value="TM_PBP2"/>
    <property type="match status" value="2"/>
</dbReference>
<evidence type="ECO:0000313" key="10">
    <source>
        <dbReference type="EMBL" id="SNB64712.1"/>
    </source>
</evidence>
<dbReference type="Proteomes" id="UP000197025">
    <property type="component" value="Unassembled WGS sequence"/>
</dbReference>
<comment type="similarity">
    <text evidence="8">Belongs to the binding-protein-dependent transport system permease family.</text>
</comment>
<keyword evidence="7 8" id="KW-0472">Membrane</keyword>
<keyword evidence="4" id="KW-0997">Cell inner membrane</keyword>
<dbReference type="AlphaFoldDB" id="A0A212QYD2"/>
<evidence type="ECO:0000256" key="4">
    <source>
        <dbReference type="ARBA" id="ARBA00022519"/>
    </source>
</evidence>
<comment type="subcellular location">
    <subcellularLocation>
        <location evidence="1">Cell inner membrane</location>
        <topology evidence="1">Multi-pass membrane protein</topology>
    </subcellularLocation>
    <subcellularLocation>
        <location evidence="8">Cell membrane</location>
        <topology evidence="8">Multi-pass membrane protein</topology>
    </subcellularLocation>
</comment>
<dbReference type="PANTHER" id="PTHR43357">
    <property type="entry name" value="INNER MEMBRANE ABC TRANSPORTER PERMEASE PROTEIN YDCV"/>
    <property type="match status" value="1"/>
</dbReference>
<feature type="transmembrane region" description="Helical" evidence="8">
    <location>
        <begin position="295"/>
        <end position="317"/>
    </location>
</feature>
<evidence type="ECO:0000256" key="5">
    <source>
        <dbReference type="ARBA" id="ARBA00022692"/>
    </source>
</evidence>
<proteinExistence type="inferred from homology"/>
<feature type="transmembrane region" description="Helical" evidence="8">
    <location>
        <begin position="400"/>
        <end position="422"/>
    </location>
</feature>
<sequence length="578" mass="63238">MGKVGRRDLLLALPLLFFSLFYAYPIISILRLSLMPAGVLEGEAILRTLGSPSFRKVLGFTVGQAALSTVVTLLLGLPLAGLFARYQLPGRRLWQAMATVPFVLPTVVVAAAFTALLGPRGWVNQALMALFGLPEPPIPFVNTLTAIVVAHVFYNLTLVLRIVGNAWSHLDPILEMAAQTLGADRWRVLTRVTGPLLLPAILAAAALVFLFDFTSFGVVLLLGGPRYATLEVEIYRQAVGLFNLPAAATLSLVQLAFNFALLYLYTRLQARWVVPLEWRPEASTARPLRTWEERLLAGLALAILFLWIGLPLLALALRSVTPMTLRKPGEPAYYTGWITLGYYRELWINRRGAVTYVAPIEAVRNSLLFAAATMGLSLFLGGLAAYGLAGRRRIRWLDPLLMLPLSTSAVTLGFGFLVGFSHPPEPLRAWPGLVAAVQALRTSPLLVVIAHTLIAYPFVVRILLPALEGMNPRWREAAMTLGASPAQVWWRVELPLLGRAWLAAAVFAFCVSLGEFGATALIARPTMPTMPLAIARFLSQPGELNLGQAMAMSTLLLLLTFLGILLIERFRYRGIGTF</sequence>
<name>A0A212QYD2_9CHLR</name>
<dbReference type="GO" id="GO:0005886">
    <property type="term" value="C:plasma membrane"/>
    <property type="evidence" value="ECO:0007669"/>
    <property type="project" value="UniProtKB-SubCell"/>
</dbReference>
<reference evidence="11" key="1">
    <citation type="submission" date="2017-06" db="EMBL/GenBank/DDBJ databases">
        <authorList>
            <person name="Varghese N."/>
            <person name="Submissions S."/>
        </authorList>
    </citation>
    <scope>NUCLEOTIDE SEQUENCE [LARGE SCALE GENOMIC DNA]</scope>
    <source>
        <strain evidence="11">JAD2</strain>
    </source>
</reference>
<feature type="domain" description="ABC transmembrane type-1" evidence="9">
    <location>
        <begin position="58"/>
        <end position="263"/>
    </location>
</feature>
<feature type="domain" description="ABC transmembrane type-1" evidence="9">
    <location>
        <begin position="363"/>
        <end position="567"/>
    </location>
</feature>
<evidence type="ECO:0000256" key="1">
    <source>
        <dbReference type="ARBA" id="ARBA00004429"/>
    </source>
</evidence>
<dbReference type="PANTHER" id="PTHR43357:SF4">
    <property type="entry name" value="INNER MEMBRANE ABC TRANSPORTER PERMEASE PROTEIN YDCV"/>
    <property type="match status" value="1"/>
</dbReference>
<feature type="transmembrane region" description="Helical" evidence="8">
    <location>
        <begin position="500"/>
        <end position="523"/>
    </location>
</feature>
<dbReference type="Gene3D" id="1.10.3720.10">
    <property type="entry name" value="MetI-like"/>
    <property type="match status" value="2"/>
</dbReference>
<evidence type="ECO:0000256" key="7">
    <source>
        <dbReference type="ARBA" id="ARBA00023136"/>
    </source>
</evidence>
<evidence type="ECO:0000256" key="3">
    <source>
        <dbReference type="ARBA" id="ARBA00022475"/>
    </source>
</evidence>
<organism evidence="10 11">
    <name type="scientific">Thermoflexus hugenholtzii JAD2</name>
    <dbReference type="NCBI Taxonomy" id="877466"/>
    <lineage>
        <taxon>Bacteria</taxon>
        <taxon>Bacillati</taxon>
        <taxon>Chloroflexota</taxon>
        <taxon>Thermoflexia</taxon>
        <taxon>Thermoflexales</taxon>
        <taxon>Thermoflexaceae</taxon>
        <taxon>Thermoflexus</taxon>
    </lineage>
</organism>
<keyword evidence="3" id="KW-1003">Cell membrane</keyword>
<feature type="transmembrane region" description="Helical" evidence="8">
    <location>
        <begin position="546"/>
        <end position="567"/>
    </location>
</feature>
<feature type="transmembrane region" description="Helical" evidence="8">
    <location>
        <begin position="367"/>
        <end position="388"/>
    </location>
</feature>
<accession>A0A212QYD2</accession>
<dbReference type="OrthoDB" id="9776648at2"/>
<evidence type="ECO:0000313" key="11">
    <source>
        <dbReference type="Proteomes" id="UP000197025"/>
    </source>
</evidence>
<evidence type="ECO:0000256" key="6">
    <source>
        <dbReference type="ARBA" id="ARBA00022989"/>
    </source>
</evidence>
<keyword evidence="5 8" id="KW-0812">Transmembrane</keyword>
<dbReference type="InterPro" id="IPR035906">
    <property type="entry name" value="MetI-like_sf"/>
</dbReference>
<dbReference type="Pfam" id="PF00528">
    <property type="entry name" value="BPD_transp_1"/>
    <property type="match status" value="2"/>
</dbReference>
<evidence type="ECO:0000256" key="8">
    <source>
        <dbReference type="RuleBase" id="RU363032"/>
    </source>
</evidence>
<protein>
    <submittedName>
        <fullName evidence="10">Thiamine transport system permease protein</fullName>
    </submittedName>
</protein>
<dbReference type="EMBL" id="FYEK01000027">
    <property type="protein sequence ID" value="SNB64712.1"/>
    <property type="molecule type" value="Genomic_DNA"/>
</dbReference>
<keyword evidence="2 8" id="KW-0813">Transport</keyword>
<evidence type="ECO:0000256" key="2">
    <source>
        <dbReference type="ARBA" id="ARBA00022448"/>
    </source>
</evidence>
<evidence type="ECO:0000259" key="9">
    <source>
        <dbReference type="PROSITE" id="PS50928"/>
    </source>
</evidence>
<dbReference type="RefSeq" id="WP_088571109.1">
    <property type="nucleotide sequence ID" value="NZ_FYEK01000027.1"/>
</dbReference>
<dbReference type="SUPFAM" id="SSF161098">
    <property type="entry name" value="MetI-like"/>
    <property type="match status" value="2"/>
</dbReference>
<gene>
    <name evidence="10" type="ORF">SAMN02746019_00008590</name>
</gene>
<dbReference type="InterPro" id="IPR000515">
    <property type="entry name" value="MetI-like"/>
</dbReference>